<evidence type="ECO:0000256" key="9">
    <source>
        <dbReference type="ARBA" id="ARBA00022692"/>
    </source>
</evidence>
<keyword evidence="15" id="KW-0829">Tyrosine-protein kinase</keyword>
<evidence type="ECO:0000256" key="11">
    <source>
        <dbReference type="ARBA" id="ARBA00022777"/>
    </source>
</evidence>
<dbReference type="EMBL" id="CP129674">
    <property type="protein sequence ID" value="XDS45578.1"/>
    <property type="molecule type" value="Genomic_DNA"/>
</dbReference>
<evidence type="ECO:0000256" key="10">
    <source>
        <dbReference type="ARBA" id="ARBA00022741"/>
    </source>
</evidence>
<reference evidence="20" key="1">
    <citation type="submission" date="2023-07" db="EMBL/GenBank/DDBJ databases">
        <title>Bifidobacterium aquikefiriaerophilum sp. nov. and Bifidobacterium eccum sp. nov., isolated from water kefir.</title>
        <authorList>
            <person name="Breselge S."/>
            <person name="Bellassi P."/>
            <person name="Barcenilla C."/>
            <person name="Alvarez-Ordonez A."/>
            <person name="Morelli L."/>
            <person name="Cotter P.D."/>
        </authorList>
    </citation>
    <scope>NUCLEOTIDE SEQUENCE</scope>
    <source>
        <strain evidence="20">WK041_4_12</strain>
    </source>
</reference>
<evidence type="ECO:0000259" key="18">
    <source>
        <dbReference type="Pfam" id="PF02706"/>
    </source>
</evidence>
<keyword evidence="13 17" id="KW-1133">Transmembrane helix</keyword>
<dbReference type="Gene3D" id="3.40.50.300">
    <property type="entry name" value="P-loop containing nucleotide triphosphate hydrolases"/>
    <property type="match status" value="1"/>
</dbReference>
<evidence type="ECO:0000256" key="8">
    <source>
        <dbReference type="ARBA" id="ARBA00022679"/>
    </source>
</evidence>
<dbReference type="InterPro" id="IPR005702">
    <property type="entry name" value="Wzc-like_C"/>
</dbReference>
<comment type="similarity">
    <text evidence="4">Belongs to the etk/wzc family.</text>
</comment>
<keyword evidence="11" id="KW-0418">Kinase</keyword>
<name>A0AB39U9C7_9BIFI</name>
<dbReference type="GO" id="GO:0005886">
    <property type="term" value="C:plasma membrane"/>
    <property type="evidence" value="ECO:0007669"/>
    <property type="project" value="UniProtKB-SubCell"/>
</dbReference>
<sequence length="464" mass="49974">MTIMDLLVAIRKGWAVAIPAFVVVLVLVGVYTLMATPQYTASSELYATYDNAAANSQSISDINTAGSYISTQIKSYPTLATTQAVLDPVISDLNLNMSVSELGKLIAVSNPTDTMLIDISVETDNPAQSQQIANAVAESLSKTVRSSLYSSTNSPVKLSVVQKATLPSHPSSPKIKLNLLIGVLLGIIVGILAALLRDMMDTRLNNIHDLRRLTDAPLLGSIPTNDAVNKSRPVVIGEPNSMVAEEYRRIRGNLSFIAPIEGTHSRLLIVTSTLPSEGKTTTSTNLAAAFAENGSRVLLIDADLRHPSISKKLQIDGSIGLSHVLSNQANVADAVQRYWKNDLHIMPAGPKPPNASLLLNSPLMEAMIQQALKQYDYVIVDTTPLDVAADAGMFGRISKGIVLVGGRGVCDKKELADSVAQLKTIDVPIIGTVFNFAEQHKGRKGNYYYYDSEGKKQERHARNA</sequence>
<dbReference type="PANTHER" id="PTHR32309:SF13">
    <property type="entry name" value="FERRIC ENTEROBACTIN TRANSPORT PROTEIN FEPE"/>
    <property type="match status" value="1"/>
</dbReference>
<evidence type="ECO:0000256" key="2">
    <source>
        <dbReference type="ARBA" id="ARBA00006683"/>
    </source>
</evidence>
<comment type="similarity">
    <text evidence="2">Belongs to the CpsC/CapA family.</text>
</comment>
<evidence type="ECO:0000259" key="19">
    <source>
        <dbReference type="Pfam" id="PF13614"/>
    </source>
</evidence>
<evidence type="ECO:0000256" key="17">
    <source>
        <dbReference type="SAM" id="Phobius"/>
    </source>
</evidence>
<dbReference type="AlphaFoldDB" id="A0AB39U9C7"/>
<evidence type="ECO:0000256" key="7">
    <source>
        <dbReference type="ARBA" id="ARBA00022519"/>
    </source>
</evidence>
<keyword evidence="8 20" id="KW-0808">Transferase</keyword>
<keyword evidence="10" id="KW-0547">Nucleotide-binding</keyword>
<dbReference type="InterPro" id="IPR003856">
    <property type="entry name" value="LPS_length_determ_N"/>
</dbReference>
<keyword evidence="12" id="KW-0067">ATP-binding</keyword>
<evidence type="ECO:0000313" key="20">
    <source>
        <dbReference type="EMBL" id="XDS45578.1"/>
    </source>
</evidence>
<dbReference type="SUPFAM" id="SSF52540">
    <property type="entry name" value="P-loop containing nucleoside triphosphate hydrolases"/>
    <property type="match status" value="1"/>
</dbReference>
<feature type="transmembrane region" description="Helical" evidence="17">
    <location>
        <begin position="14"/>
        <end position="34"/>
    </location>
</feature>
<evidence type="ECO:0000256" key="13">
    <source>
        <dbReference type="ARBA" id="ARBA00022989"/>
    </source>
</evidence>
<evidence type="ECO:0000256" key="14">
    <source>
        <dbReference type="ARBA" id="ARBA00023136"/>
    </source>
</evidence>
<dbReference type="Pfam" id="PF13614">
    <property type="entry name" value="AAA_31"/>
    <property type="match status" value="1"/>
</dbReference>
<dbReference type="PANTHER" id="PTHR32309">
    <property type="entry name" value="TYROSINE-PROTEIN KINASE"/>
    <property type="match status" value="1"/>
</dbReference>
<evidence type="ECO:0000256" key="6">
    <source>
        <dbReference type="ARBA" id="ARBA00022475"/>
    </source>
</evidence>
<comment type="catalytic activity">
    <reaction evidence="16">
        <text>L-tyrosyl-[protein] + ATP = O-phospho-L-tyrosyl-[protein] + ADP + H(+)</text>
        <dbReference type="Rhea" id="RHEA:10596"/>
        <dbReference type="Rhea" id="RHEA-COMP:10136"/>
        <dbReference type="Rhea" id="RHEA-COMP:20101"/>
        <dbReference type="ChEBI" id="CHEBI:15378"/>
        <dbReference type="ChEBI" id="CHEBI:30616"/>
        <dbReference type="ChEBI" id="CHEBI:46858"/>
        <dbReference type="ChEBI" id="CHEBI:61978"/>
        <dbReference type="ChEBI" id="CHEBI:456216"/>
        <dbReference type="EC" id="2.7.10.2"/>
    </reaction>
</comment>
<dbReference type="KEGG" id="baqk:QN215_07140"/>
<evidence type="ECO:0000256" key="15">
    <source>
        <dbReference type="ARBA" id="ARBA00023137"/>
    </source>
</evidence>
<dbReference type="GO" id="GO:0004715">
    <property type="term" value="F:non-membrane spanning protein tyrosine kinase activity"/>
    <property type="evidence" value="ECO:0007669"/>
    <property type="project" value="UniProtKB-EC"/>
</dbReference>
<dbReference type="InterPro" id="IPR050445">
    <property type="entry name" value="Bact_polysacc_biosynth/exp"/>
</dbReference>
<feature type="domain" description="AAA" evidence="19">
    <location>
        <begin position="278"/>
        <end position="384"/>
    </location>
</feature>
<feature type="domain" description="Polysaccharide chain length determinant N-terminal" evidence="18">
    <location>
        <begin position="3"/>
        <end position="92"/>
    </location>
</feature>
<keyword evidence="7" id="KW-0997">Cell inner membrane</keyword>
<dbReference type="EC" id="2.7.10.2" evidence="5"/>
<protein>
    <recommendedName>
        <fullName evidence="5">non-specific protein-tyrosine kinase</fullName>
        <ecNumber evidence="5">2.7.10.2</ecNumber>
    </recommendedName>
</protein>
<organism evidence="20">
    <name type="scientific">Bifidobacterium aquikefiricola</name>
    <dbReference type="NCBI Taxonomy" id="3059038"/>
    <lineage>
        <taxon>Bacteria</taxon>
        <taxon>Bacillati</taxon>
        <taxon>Actinomycetota</taxon>
        <taxon>Actinomycetes</taxon>
        <taxon>Bifidobacteriales</taxon>
        <taxon>Bifidobacteriaceae</taxon>
        <taxon>Bifidobacterium</taxon>
    </lineage>
</organism>
<comment type="similarity">
    <text evidence="3">Belongs to the CpsD/CapB family.</text>
</comment>
<dbReference type="InterPro" id="IPR025669">
    <property type="entry name" value="AAA_dom"/>
</dbReference>
<evidence type="ECO:0000256" key="4">
    <source>
        <dbReference type="ARBA" id="ARBA00008883"/>
    </source>
</evidence>
<keyword evidence="6" id="KW-1003">Cell membrane</keyword>
<evidence type="ECO:0000256" key="1">
    <source>
        <dbReference type="ARBA" id="ARBA00004429"/>
    </source>
</evidence>
<evidence type="ECO:0000256" key="12">
    <source>
        <dbReference type="ARBA" id="ARBA00022840"/>
    </source>
</evidence>
<dbReference type="FunFam" id="3.40.50.300:FF:000527">
    <property type="entry name" value="Tyrosine-protein kinase etk"/>
    <property type="match status" value="1"/>
</dbReference>
<dbReference type="GO" id="GO:0005524">
    <property type="term" value="F:ATP binding"/>
    <property type="evidence" value="ECO:0007669"/>
    <property type="project" value="UniProtKB-KW"/>
</dbReference>
<gene>
    <name evidence="20" type="ORF">QN215_07140</name>
</gene>
<keyword evidence="9 17" id="KW-0812">Transmembrane</keyword>
<dbReference type="CDD" id="cd05387">
    <property type="entry name" value="BY-kinase"/>
    <property type="match status" value="1"/>
</dbReference>
<accession>A0AB39U9C7</accession>
<keyword evidence="14 17" id="KW-0472">Membrane</keyword>
<dbReference type="GO" id="GO:0042802">
    <property type="term" value="F:identical protein binding"/>
    <property type="evidence" value="ECO:0007669"/>
    <property type="project" value="UniProtKB-ARBA"/>
</dbReference>
<feature type="transmembrane region" description="Helical" evidence="17">
    <location>
        <begin position="177"/>
        <end position="196"/>
    </location>
</feature>
<evidence type="ECO:0000256" key="3">
    <source>
        <dbReference type="ARBA" id="ARBA00007316"/>
    </source>
</evidence>
<evidence type="ECO:0000256" key="16">
    <source>
        <dbReference type="ARBA" id="ARBA00051245"/>
    </source>
</evidence>
<dbReference type="Pfam" id="PF02706">
    <property type="entry name" value="Wzz"/>
    <property type="match status" value="1"/>
</dbReference>
<proteinExistence type="inferred from homology"/>
<dbReference type="NCBIfam" id="TIGR01007">
    <property type="entry name" value="eps_fam"/>
    <property type="match status" value="1"/>
</dbReference>
<dbReference type="InterPro" id="IPR027417">
    <property type="entry name" value="P-loop_NTPase"/>
</dbReference>
<comment type="subcellular location">
    <subcellularLocation>
        <location evidence="1">Cell inner membrane</location>
        <topology evidence="1">Multi-pass membrane protein</topology>
    </subcellularLocation>
</comment>
<evidence type="ECO:0000256" key="5">
    <source>
        <dbReference type="ARBA" id="ARBA00011903"/>
    </source>
</evidence>